<comment type="similarity">
    <text evidence="2">Belongs to the periplasmic pilus chaperone family.</text>
</comment>
<gene>
    <name evidence="9" type="ORF">QWU01_16415</name>
</gene>
<dbReference type="GO" id="GO:0030288">
    <property type="term" value="C:outer membrane-bounded periplasmic space"/>
    <property type="evidence" value="ECO:0007669"/>
    <property type="project" value="InterPro"/>
</dbReference>
<feature type="signal peptide" evidence="6">
    <location>
        <begin position="1"/>
        <end position="22"/>
    </location>
</feature>
<feature type="domain" description="Pili assembly chaperone N-terminal" evidence="7">
    <location>
        <begin position="23"/>
        <end position="140"/>
    </location>
</feature>
<sequence length="228" mass="25602">MLRKLLCSAIFLSLYLSASVHAGIVIESTRYLYKEGDREISAQIENKDEIPYLIKSWIETPQGTTPTFMATPPLFRLEGKQKNTVRIFSTGNVNAPTDRESTYYFNVMAIPPADDTYTESNTIQLAVRHRMRLIYRPKALSSLSINGEAQKISWHKNGNKLTINNPTPFFYYFNTVTIGGREIKNEINSIPPLTSKDVTLKTNVTGSSISWKIMNDFGGAGSLYSSSL</sequence>
<evidence type="ECO:0000259" key="8">
    <source>
        <dbReference type="Pfam" id="PF02753"/>
    </source>
</evidence>
<dbReference type="Gene3D" id="2.60.40.10">
    <property type="entry name" value="Immunoglobulins"/>
    <property type="match status" value="2"/>
</dbReference>
<feature type="domain" description="Pili assembly chaperone C-terminal" evidence="8">
    <location>
        <begin position="163"/>
        <end position="220"/>
    </location>
</feature>
<evidence type="ECO:0000313" key="9">
    <source>
        <dbReference type="EMBL" id="MDW3778392.1"/>
    </source>
</evidence>
<accession>A0AAW9C9J3</accession>
<dbReference type="InterPro" id="IPR016147">
    <property type="entry name" value="Pili_assmbl_chaperone_N"/>
</dbReference>
<comment type="subcellular location">
    <subcellularLocation>
        <location evidence="1">Periplasm</location>
    </subcellularLocation>
</comment>
<dbReference type="PANTHER" id="PTHR30251">
    <property type="entry name" value="PILUS ASSEMBLY CHAPERONE"/>
    <property type="match status" value="1"/>
</dbReference>
<dbReference type="EMBL" id="JAUEQX010000014">
    <property type="protein sequence ID" value="MDW3778392.1"/>
    <property type="molecule type" value="Genomic_DNA"/>
</dbReference>
<evidence type="ECO:0000313" key="10">
    <source>
        <dbReference type="Proteomes" id="UP001276300"/>
    </source>
</evidence>
<dbReference type="InterPro" id="IPR016148">
    <property type="entry name" value="Pili_assmbl_chaperone_C"/>
</dbReference>
<dbReference type="SUPFAM" id="SSF49354">
    <property type="entry name" value="PapD-like"/>
    <property type="match status" value="1"/>
</dbReference>
<protein>
    <submittedName>
        <fullName evidence="9">Molecular chaperone</fullName>
    </submittedName>
</protein>
<dbReference type="Pfam" id="PF00345">
    <property type="entry name" value="PapD_N"/>
    <property type="match status" value="1"/>
</dbReference>
<proteinExistence type="inferred from homology"/>
<evidence type="ECO:0000259" key="7">
    <source>
        <dbReference type="Pfam" id="PF00345"/>
    </source>
</evidence>
<organism evidence="9 10">
    <name type="scientific">Kluyvera cryocrescens</name>
    <name type="common">Kluyvera citrophila</name>
    <dbReference type="NCBI Taxonomy" id="580"/>
    <lineage>
        <taxon>Bacteria</taxon>
        <taxon>Pseudomonadati</taxon>
        <taxon>Pseudomonadota</taxon>
        <taxon>Gammaproteobacteria</taxon>
        <taxon>Enterobacterales</taxon>
        <taxon>Enterobacteriaceae</taxon>
        <taxon>Kluyvera</taxon>
    </lineage>
</organism>
<dbReference type="SUPFAM" id="SSF49584">
    <property type="entry name" value="Periplasmic chaperone C-domain"/>
    <property type="match status" value="1"/>
</dbReference>
<keyword evidence="5" id="KW-0143">Chaperone</keyword>
<dbReference type="PRINTS" id="PR00969">
    <property type="entry name" value="CHAPERONPILI"/>
</dbReference>
<dbReference type="RefSeq" id="WP_172729080.1">
    <property type="nucleotide sequence ID" value="NZ_DAMAZS010000012.1"/>
</dbReference>
<dbReference type="InterPro" id="IPR001829">
    <property type="entry name" value="Pili_assmbl_chaperone_bac"/>
</dbReference>
<evidence type="ECO:0000256" key="4">
    <source>
        <dbReference type="ARBA" id="ARBA00022764"/>
    </source>
</evidence>
<name>A0AAW9C9J3_KLUCR</name>
<keyword evidence="4" id="KW-0574">Periplasm</keyword>
<dbReference type="Pfam" id="PF02753">
    <property type="entry name" value="PapD_C"/>
    <property type="match status" value="1"/>
</dbReference>
<dbReference type="Proteomes" id="UP001276300">
    <property type="component" value="Unassembled WGS sequence"/>
</dbReference>
<evidence type="ECO:0000256" key="6">
    <source>
        <dbReference type="SAM" id="SignalP"/>
    </source>
</evidence>
<dbReference type="GO" id="GO:0071555">
    <property type="term" value="P:cell wall organization"/>
    <property type="evidence" value="ECO:0007669"/>
    <property type="project" value="InterPro"/>
</dbReference>
<dbReference type="InterPro" id="IPR036316">
    <property type="entry name" value="Pili_assmbl_chap_C_dom_sf"/>
</dbReference>
<dbReference type="InterPro" id="IPR050643">
    <property type="entry name" value="Periplasmic_pilus_chap"/>
</dbReference>
<dbReference type="InterPro" id="IPR013783">
    <property type="entry name" value="Ig-like_fold"/>
</dbReference>
<evidence type="ECO:0000256" key="2">
    <source>
        <dbReference type="ARBA" id="ARBA00007399"/>
    </source>
</evidence>
<reference evidence="9" key="1">
    <citation type="journal article" date="2023" name="J Glob Antimicrob Resist">
        <title>Emergence of NDM-1 and KPC-3 carbapenemases in Kluyvera cryocrescens: Investigating genetic heterogeneity and acquisition routes of blaNDM-1 in Enterobacterales species in Portugal.</title>
        <authorList>
            <person name="Loiodice M."/>
            <person name="Ribeiro M."/>
            <person name="Peixe L."/>
            <person name="Novais A."/>
        </authorList>
    </citation>
    <scope>NUCLEOTIDE SEQUENCE</scope>
    <source>
        <strain evidence="9">K629</strain>
    </source>
</reference>
<feature type="chain" id="PRO_5043645349" evidence="6">
    <location>
        <begin position="23"/>
        <end position="228"/>
    </location>
</feature>
<dbReference type="InterPro" id="IPR008962">
    <property type="entry name" value="PapD-like_sf"/>
</dbReference>
<dbReference type="PANTHER" id="PTHR30251:SF6">
    <property type="entry name" value="FIMBRIAL CHAPERONE YFCS-RELATED"/>
    <property type="match status" value="1"/>
</dbReference>
<evidence type="ECO:0000256" key="1">
    <source>
        <dbReference type="ARBA" id="ARBA00004418"/>
    </source>
</evidence>
<keyword evidence="3 6" id="KW-0732">Signal</keyword>
<evidence type="ECO:0000256" key="3">
    <source>
        <dbReference type="ARBA" id="ARBA00022729"/>
    </source>
</evidence>
<dbReference type="AlphaFoldDB" id="A0AAW9C9J3"/>
<evidence type="ECO:0000256" key="5">
    <source>
        <dbReference type="ARBA" id="ARBA00023186"/>
    </source>
</evidence>
<comment type="caution">
    <text evidence="9">The sequence shown here is derived from an EMBL/GenBank/DDBJ whole genome shotgun (WGS) entry which is preliminary data.</text>
</comment>